<dbReference type="RefSeq" id="XP_062768155.1">
    <property type="nucleotide sequence ID" value="XM_062909378.1"/>
</dbReference>
<feature type="compositionally biased region" description="Polar residues" evidence="1">
    <location>
        <begin position="136"/>
        <end position="150"/>
    </location>
</feature>
<feature type="region of interest" description="Disordered" evidence="1">
    <location>
        <begin position="1"/>
        <end position="45"/>
    </location>
</feature>
<evidence type="ECO:0000256" key="2">
    <source>
        <dbReference type="SAM" id="Phobius"/>
    </source>
</evidence>
<keyword evidence="2" id="KW-0472">Membrane</keyword>
<dbReference type="EMBL" id="JAFFHB010000002">
    <property type="protein sequence ID" value="KAK4669485.1"/>
    <property type="molecule type" value="Genomic_DNA"/>
</dbReference>
<dbReference type="Proteomes" id="UP001326199">
    <property type="component" value="Unassembled WGS sequence"/>
</dbReference>
<dbReference type="GeneID" id="87929721"/>
<name>A0ABR0HN13_9PEZI</name>
<keyword evidence="4" id="KW-1185">Reference proteome</keyword>
<feature type="transmembrane region" description="Helical" evidence="2">
    <location>
        <begin position="179"/>
        <end position="202"/>
    </location>
</feature>
<feature type="compositionally biased region" description="Basic and acidic residues" evidence="1">
    <location>
        <begin position="122"/>
        <end position="135"/>
    </location>
</feature>
<feature type="compositionally biased region" description="Gly residues" evidence="1">
    <location>
        <begin position="85"/>
        <end position="94"/>
    </location>
</feature>
<feature type="compositionally biased region" description="Low complexity" evidence="1">
    <location>
        <begin position="103"/>
        <end position="121"/>
    </location>
</feature>
<keyword evidence="2" id="KW-1133">Transmembrane helix</keyword>
<sequence length="217" mass="22673">MGGYHDVEFPHEEPGFFPRSPPFQYPDGLPDGIADFSITDPALGLEQHGPVSMPVVQPILVPPQPPAQETPMAAVVDATAPPGGTNSGINGGSGAPTNGNRGPSPACSYGSSPAPAASPAAVKDDGNDGSNDKQGSDGNDESNNTGDQSTASWSIVHSLPRLTRWLSDASSLCFKALPMFFEAVFIHWIGGLGTFLEAWIFLFKASPRLISVTKQLS</sequence>
<feature type="region of interest" description="Disordered" evidence="1">
    <location>
        <begin position="77"/>
        <end position="150"/>
    </location>
</feature>
<proteinExistence type="predicted"/>
<reference evidence="3 4" key="1">
    <citation type="journal article" date="2023" name="bioRxiv">
        <title>High-quality genome assemblies of four members of thePodospora anserinaspecies complex.</title>
        <authorList>
            <person name="Ament-Velasquez S.L."/>
            <person name="Vogan A.A."/>
            <person name="Wallerman O."/>
            <person name="Hartmann F."/>
            <person name="Gautier V."/>
            <person name="Silar P."/>
            <person name="Giraud T."/>
            <person name="Johannesson H."/>
        </authorList>
    </citation>
    <scope>NUCLEOTIDE SEQUENCE [LARGE SCALE GENOMIC DNA]</scope>
    <source>
        <strain evidence="3 4">CBS 411.78</strain>
    </source>
</reference>
<organism evidence="3 4">
    <name type="scientific">Podospora pseudopauciseta</name>
    <dbReference type="NCBI Taxonomy" id="2093780"/>
    <lineage>
        <taxon>Eukaryota</taxon>
        <taxon>Fungi</taxon>
        <taxon>Dikarya</taxon>
        <taxon>Ascomycota</taxon>
        <taxon>Pezizomycotina</taxon>
        <taxon>Sordariomycetes</taxon>
        <taxon>Sordariomycetidae</taxon>
        <taxon>Sordariales</taxon>
        <taxon>Podosporaceae</taxon>
        <taxon>Podospora</taxon>
    </lineage>
</organism>
<keyword evidence="2" id="KW-0812">Transmembrane</keyword>
<feature type="compositionally biased region" description="Basic and acidic residues" evidence="1">
    <location>
        <begin position="1"/>
        <end position="14"/>
    </location>
</feature>
<protein>
    <submittedName>
        <fullName evidence="3">Uncharacterized protein</fullName>
    </submittedName>
</protein>
<evidence type="ECO:0000256" key="1">
    <source>
        <dbReference type="SAM" id="MobiDB-lite"/>
    </source>
</evidence>
<evidence type="ECO:0000313" key="4">
    <source>
        <dbReference type="Proteomes" id="UP001326199"/>
    </source>
</evidence>
<accession>A0ABR0HN13</accession>
<gene>
    <name evidence="3" type="ORF">QC763_203395</name>
</gene>
<evidence type="ECO:0000313" key="3">
    <source>
        <dbReference type="EMBL" id="KAK4669485.1"/>
    </source>
</evidence>
<comment type="caution">
    <text evidence="3">The sequence shown here is derived from an EMBL/GenBank/DDBJ whole genome shotgun (WGS) entry which is preliminary data.</text>
</comment>